<name>A0A381VFD3_9ZZZZ</name>
<protein>
    <recommendedName>
        <fullName evidence="10">Thiamine pyrophosphate enzyme N-terminal TPP-binding domain-containing protein</fullName>
    </recommendedName>
</protein>
<gene>
    <name evidence="9" type="ORF">METZ01_LOCUS91866</name>
</gene>
<dbReference type="PIRSF" id="PIRSF004983">
    <property type="entry name" value="MenD"/>
    <property type="match status" value="1"/>
</dbReference>
<feature type="domain" description="Thiamine pyrophosphate enzyme TPP-binding" evidence="6">
    <location>
        <begin position="393"/>
        <end position="517"/>
    </location>
</feature>
<feature type="domain" description="Thiamine pyrophosphate enzyme N-terminal TPP-binding" evidence="7">
    <location>
        <begin position="3"/>
        <end position="108"/>
    </location>
</feature>
<dbReference type="CDD" id="cd07037">
    <property type="entry name" value="TPP_PYR_MenD"/>
    <property type="match status" value="1"/>
</dbReference>
<reference evidence="9" key="1">
    <citation type="submission" date="2018-05" db="EMBL/GenBank/DDBJ databases">
        <authorList>
            <person name="Lanie J.A."/>
            <person name="Ng W.-L."/>
            <person name="Kazmierczak K.M."/>
            <person name="Andrzejewski T.M."/>
            <person name="Davidsen T.M."/>
            <person name="Wayne K.J."/>
            <person name="Tettelin H."/>
            <person name="Glass J.I."/>
            <person name="Rusch D."/>
            <person name="Podicherti R."/>
            <person name="Tsui H.-C.T."/>
            <person name="Winkler M.E."/>
        </authorList>
    </citation>
    <scope>NUCLEOTIDE SEQUENCE</scope>
</reference>
<dbReference type="InterPro" id="IPR011766">
    <property type="entry name" value="TPP_enzyme_TPP-bd"/>
</dbReference>
<sequence>MFHQLGVRHACISPGARNSPLTFAFTEHSGIKCFSHADERSSAFFALGLAKSTLKPVVLICTSGTAGANYFPAVIEASLGRVPIIILTADRPEYLVGTGANQTINQQNLFGTHVRYFFDVGLPEKDHKTLQKKIESAFNHSTGIKFRLPPGPVHLNFPFDEPLMPEKIEAIISPSITIKNMEKPQINFSIPKLEMAKTPIIIVGPMEGNTHEKELVQFGEKIQAPILADPLSQLRFGTENKIVLSNYDYFLRYKKINPDLVIRFGRKPTSKVLNQLLDKWKNNTILIDSWERFNDDCPRFIQSTIGRYCQYQIKNCSWQGEHGWQKQLLAWEKQVCDILMQESVYSEGTVAKCCVESIDEGGKLFIGNSMPIRDVDMFSLTSSKKIHIYSNRGASGIDGIISSALGMCNNSNNKNSLLLIGDVSFYHDMNGLLASRYGANLTIVVINNSGGGIFSFLPIANSGLENFQQYWTTDTDLKINKVADLYNCKYYFAENLNEVKKSIRESFKYKGVQIIEVKTSISKNISAHKRMSEKVKLALI</sequence>
<keyword evidence="4" id="KW-0786">Thiamine pyrophosphate</keyword>
<keyword evidence="2" id="KW-0479">Metal-binding</keyword>
<dbReference type="AlphaFoldDB" id="A0A381VFD3"/>
<dbReference type="NCBIfam" id="TIGR00173">
    <property type="entry name" value="menD"/>
    <property type="match status" value="1"/>
</dbReference>
<dbReference type="Pfam" id="PF02776">
    <property type="entry name" value="TPP_enzyme_N"/>
    <property type="match status" value="1"/>
</dbReference>
<keyword evidence="1" id="KW-0808">Transferase</keyword>
<evidence type="ECO:0000256" key="2">
    <source>
        <dbReference type="ARBA" id="ARBA00022723"/>
    </source>
</evidence>
<evidence type="ECO:0000256" key="5">
    <source>
        <dbReference type="ARBA" id="ARBA00023211"/>
    </source>
</evidence>
<evidence type="ECO:0000256" key="1">
    <source>
        <dbReference type="ARBA" id="ARBA00022679"/>
    </source>
</evidence>
<dbReference type="SUPFAM" id="SSF52467">
    <property type="entry name" value="DHS-like NAD/FAD-binding domain"/>
    <property type="match status" value="1"/>
</dbReference>
<keyword evidence="3" id="KW-0460">Magnesium</keyword>
<dbReference type="InterPro" id="IPR032264">
    <property type="entry name" value="MenD_middle"/>
</dbReference>
<dbReference type="InterPro" id="IPR029035">
    <property type="entry name" value="DHS-like_NAD/FAD-binding_dom"/>
</dbReference>
<dbReference type="PANTHER" id="PTHR42916:SF1">
    <property type="entry name" value="PROTEIN PHYLLO, CHLOROPLASTIC"/>
    <property type="match status" value="1"/>
</dbReference>
<dbReference type="GO" id="GO:0009234">
    <property type="term" value="P:menaquinone biosynthetic process"/>
    <property type="evidence" value="ECO:0007669"/>
    <property type="project" value="InterPro"/>
</dbReference>
<dbReference type="InterPro" id="IPR004433">
    <property type="entry name" value="MenaQ_synth_MenD"/>
</dbReference>
<evidence type="ECO:0000259" key="6">
    <source>
        <dbReference type="Pfam" id="PF02775"/>
    </source>
</evidence>
<dbReference type="SUPFAM" id="SSF52518">
    <property type="entry name" value="Thiamin diphosphate-binding fold (THDP-binding)"/>
    <property type="match status" value="2"/>
</dbReference>
<dbReference type="Pfam" id="PF02775">
    <property type="entry name" value="TPP_enzyme_C"/>
    <property type="match status" value="1"/>
</dbReference>
<evidence type="ECO:0000256" key="3">
    <source>
        <dbReference type="ARBA" id="ARBA00022842"/>
    </source>
</evidence>
<dbReference type="InterPro" id="IPR012001">
    <property type="entry name" value="Thiamin_PyroP_enz_TPP-bd_dom"/>
</dbReference>
<evidence type="ECO:0000256" key="4">
    <source>
        <dbReference type="ARBA" id="ARBA00023052"/>
    </source>
</evidence>
<evidence type="ECO:0000259" key="8">
    <source>
        <dbReference type="Pfam" id="PF16582"/>
    </source>
</evidence>
<evidence type="ECO:0000313" key="9">
    <source>
        <dbReference type="EMBL" id="SVA39012.1"/>
    </source>
</evidence>
<dbReference type="EMBL" id="UINC01008675">
    <property type="protein sequence ID" value="SVA39012.1"/>
    <property type="molecule type" value="Genomic_DNA"/>
</dbReference>
<dbReference type="Gene3D" id="3.40.50.1220">
    <property type="entry name" value="TPP-binding domain"/>
    <property type="match status" value="1"/>
</dbReference>
<dbReference type="GO" id="GO:0030976">
    <property type="term" value="F:thiamine pyrophosphate binding"/>
    <property type="evidence" value="ECO:0007669"/>
    <property type="project" value="InterPro"/>
</dbReference>
<accession>A0A381VFD3</accession>
<feature type="domain" description="Menaquinone biosynthesis protein MenD middle" evidence="8">
    <location>
        <begin position="199"/>
        <end position="366"/>
    </location>
</feature>
<keyword evidence="5" id="KW-0464">Manganese</keyword>
<dbReference type="InterPro" id="IPR029061">
    <property type="entry name" value="THDP-binding"/>
</dbReference>
<dbReference type="GO" id="GO:0070204">
    <property type="term" value="F:2-succinyl-5-enolpyruvyl-6-hydroxy-3-cyclohexene-1-carboxylic-acid synthase activity"/>
    <property type="evidence" value="ECO:0007669"/>
    <property type="project" value="InterPro"/>
</dbReference>
<dbReference type="GO" id="GO:0046872">
    <property type="term" value="F:metal ion binding"/>
    <property type="evidence" value="ECO:0007669"/>
    <property type="project" value="UniProtKB-KW"/>
</dbReference>
<evidence type="ECO:0000259" key="7">
    <source>
        <dbReference type="Pfam" id="PF02776"/>
    </source>
</evidence>
<dbReference type="PANTHER" id="PTHR42916">
    <property type="entry name" value="2-SUCCINYL-5-ENOLPYRUVYL-6-HYDROXY-3-CYCLOHEXENE-1-CARBOXYLATE SYNTHASE"/>
    <property type="match status" value="1"/>
</dbReference>
<organism evidence="9">
    <name type="scientific">marine metagenome</name>
    <dbReference type="NCBI Taxonomy" id="408172"/>
    <lineage>
        <taxon>unclassified sequences</taxon>
        <taxon>metagenomes</taxon>
        <taxon>ecological metagenomes</taxon>
    </lineage>
</organism>
<evidence type="ECO:0008006" key="10">
    <source>
        <dbReference type="Google" id="ProtNLM"/>
    </source>
</evidence>
<dbReference type="HAMAP" id="MF_01659">
    <property type="entry name" value="MenD"/>
    <property type="match status" value="1"/>
</dbReference>
<dbReference type="CDD" id="cd02009">
    <property type="entry name" value="TPP_SHCHC_synthase"/>
    <property type="match status" value="1"/>
</dbReference>
<dbReference type="Gene3D" id="3.40.50.970">
    <property type="match status" value="2"/>
</dbReference>
<dbReference type="Pfam" id="PF16582">
    <property type="entry name" value="TPP_enzyme_M_2"/>
    <property type="match status" value="1"/>
</dbReference>
<proteinExistence type="inferred from homology"/>